<dbReference type="EMBL" id="MU006217">
    <property type="protein sequence ID" value="KAF2832252.1"/>
    <property type="molecule type" value="Genomic_DNA"/>
</dbReference>
<dbReference type="InterPro" id="IPR011990">
    <property type="entry name" value="TPR-like_helical_dom_sf"/>
</dbReference>
<evidence type="ECO:0000313" key="5">
    <source>
        <dbReference type="EMBL" id="KAF2832252.1"/>
    </source>
</evidence>
<accession>A0A6A7AG48</accession>
<dbReference type="InterPro" id="IPR055217">
    <property type="entry name" value="TPR_EMC2"/>
</dbReference>
<comment type="subunit">
    <text evidence="3">Component of the ER membrane protein complex (EMC).</text>
</comment>
<evidence type="ECO:0000256" key="2">
    <source>
        <dbReference type="ARBA" id="ARBA00022803"/>
    </source>
</evidence>
<dbReference type="GO" id="GO:0072546">
    <property type="term" value="C:EMC complex"/>
    <property type="evidence" value="ECO:0007669"/>
    <property type="project" value="UniProtKB-UniRule"/>
</dbReference>
<dbReference type="PANTHER" id="PTHR12760">
    <property type="entry name" value="TETRATRICOPEPTIDE REPEAT PROTEIN"/>
    <property type="match status" value="1"/>
</dbReference>
<evidence type="ECO:0000256" key="3">
    <source>
        <dbReference type="RuleBase" id="RU367091"/>
    </source>
</evidence>
<comment type="subcellular location">
    <subcellularLocation>
        <location evidence="3">Endoplasmic reticulum membrane</location>
        <topology evidence="3">Peripheral membrane protein</topology>
        <orientation evidence="3">Cytoplasmic side</orientation>
    </subcellularLocation>
</comment>
<dbReference type="OrthoDB" id="124397at2759"/>
<dbReference type="InterPro" id="IPR039856">
    <property type="entry name" value="EMC2-like"/>
</dbReference>
<protein>
    <recommendedName>
        <fullName evidence="3">ER membrane protein complex subunit 2</fullName>
    </recommendedName>
</protein>
<dbReference type="Pfam" id="PF22890">
    <property type="entry name" value="TPR_EMC2"/>
    <property type="match status" value="1"/>
</dbReference>
<evidence type="ECO:0000256" key="1">
    <source>
        <dbReference type="ARBA" id="ARBA00022737"/>
    </source>
</evidence>
<sequence>MSQVNLLSPPSHISPDTARKLSLKAPLILSHPPTSSLPWPLSLLFSRETPESWTIHENLFYSSLRTGDETSARQILERMEARFGDQNERIITLRGIYNESIAQSNADLERVFDGYEKILREDPTNMSVRKRRVAVLKALGRTQDAITAVTVLLQNSPTDVEAWAEASELYASQGAWGQAIYCAEEVLLVMPNAWSAHAHIATLHYLSTASNSPPSLPALALSLKHFCRSIELNDSYLRGYYGLKLITSKLISVLSDSASASNKRGNNQDDDEVPIPKIATVKKLEEIATSKLGEIVRNASSGKTGWTGYDQAELIAARELLDGGGKIER</sequence>
<gene>
    <name evidence="5" type="ORF">CC86DRAFT_442577</name>
</gene>
<comment type="similarity">
    <text evidence="3">Belongs to the EMC2 family.</text>
</comment>
<dbReference type="SUPFAM" id="SSF48452">
    <property type="entry name" value="TPR-like"/>
    <property type="match status" value="1"/>
</dbReference>
<keyword evidence="3" id="KW-0256">Endoplasmic reticulum</keyword>
<keyword evidence="2" id="KW-0802">TPR repeat</keyword>
<keyword evidence="6" id="KW-1185">Reference proteome</keyword>
<feature type="domain" description="EMC2 TPR-like" evidence="4">
    <location>
        <begin position="114"/>
        <end position="204"/>
    </location>
</feature>
<name>A0A6A7AG48_9PLEO</name>
<evidence type="ECO:0000313" key="6">
    <source>
        <dbReference type="Proteomes" id="UP000799424"/>
    </source>
</evidence>
<proteinExistence type="inferred from homology"/>
<dbReference type="FunFam" id="1.25.40.10:FF:001208">
    <property type="entry name" value="Tetratricopeptide repeat domain-containing protein"/>
    <property type="match status" value="1"/>
</dbReference>
<dbReference type="AlphaFoldDB" id="A0A6A7AG48"/>
<comment type="function">
    <text evidence="3">Part of the endoplasmic reticulum membrane protein complex (EMC) that enables the energy-independent insertion into endoplasmic reticulum membranes of newly synthesized membrane proteins.</text>
</comment>
<dbReference type="Proteomes" id="UP000799424">
    <property type="component" value="Unassembled WGS sequence"/>
</dbReference>
<keyword evidence="1" id="KW-0677">Repeat</keyword>
<keyword evidence="3" id="KW-0472">Membrane</keyword>
<evidence type="ECO:0000259" key="4">
    <source>
        <dbReference type="Pfam" id="PF22890"/>
    </source>
</evidence>
<reference evidence="5" key="1">
    <citation type="journal article" date="2020" name="Stud. Mycol.">
        <title>101 Dothideomycetes genomes: a test case for predicting lifestyles and emergence of pathogens.</title>
        <authorList>
            <person name="Haridas S."/>
            <person name="Albert R."/>
            <person name="Binder M."/>
            <person name="Bloem J."/>
            <person name="Labutti K."/>
            <person name="Salamov A."/>
            <person name="Andreopoulos B."/>
            <person name="Baker S."/>
            <person name="Barry K."/>
            <person name="Bills G."/>
            <person name="Bluhm B."/>
            <person name="Cannon C."/>
            <person name="Castanera R."/>
            <person name="Culley D."/>
            <person name="Daum C."/>
            <person name="Ezra D."/>
            <person name="Gonzalez J."/>
            <person name="Henrissat B."/>
            <person name="Kuo A."/>
            <person name="Liang C."/>
            <person name="Lipzen A."/>
            <person name="Lutzoni F."/>
            <person name="Magnuson J."/>
            <person name="Mondo S."/>
            <person name="Nolan M."/>
            <person name="Ohm R."/>
            <person name="Pangilinan J."/>
            <person name="Park H.-J."/>
            <person name="Ramirez L."/>
            <person name="Alfaro M."/>
            <person name="Sun H."/>
            <person name="Tritt A."/>
            <person name="Yoshinaga Y."/>
            <person name="Zwiers L.-H."/>
            <person name="Turgeon B."/>
            <person name="Goodwin S."/>
            <person name="Spatafora J."/>
            <person name="Crous P."/>
            <person name="Grigoriev I."/>
        </authorList>
    </citation>
    <scope>NUCLEOTIDE SEQUENCE</scope>
    <source>
        <strain evidence="5">CBS 113818</strain>
    </source>
</reference>
<organism evidence="5 6">
    <name type="scientific">Ophiobolus disseminans</name>
    <dbReference type="NCBI Taxonomy" id="1469910"/>
    <lineage>
        <taxon>Eukaryota</taxon>
        <taxon>Fungi</taxon>
        <taxon>Dikarya</taxon>
        <taxon>Ascomycota</taxon>
        <taxon>Pezizomycotina</taxon>
        <taxon>Dothideomycetes</taxon>
        <taxon>Pleosporomycetidae</taxon>
        <taxon>Pleosporales</taxon>
        <taxon>Pleosporineae</taxon>
        <taxon>Phaeosphaeriaceae</taxon>
        <taxon>Ophiobolus</taxon>
    </lineage>
</organism>
<dbReference type="Gene3D" id="1.25.40.10">
    <property type="entry name" value="Tetratricopeptide repeat domain"/>
    <property type="match status" value="1"/>
</dbReference>